<evidence type="ECO:0000256" key="2">
    <source>
        <dbReference type="SAM" id="SignalP"/>
    </source>
</evidence>
<sequence>MISRLTVVAIPALLLLAACEEGGVLGTGTNTGIGATDAQTAGTTPEGILSSQISAPSNAGTCENLALRIENSETNEVERQASIEERERLGC</sequence>
<organism evidence="3 4">
    <name type="scientific">Rubellimicrobium aerolatum</name>
    <dbReference type="NCBI Taxonomy" id="490979"/>
    <lineage>
        <taxon>Bacteria</taxon>
        <taxon>Pseudomonadati</taxon>
        <taxon>Pseudomonadota</taxon>
        <taxon>Alphaproteobacteria</taxon>
        <taxon>Rhodobacterales</taxon>
        <taxon>Roseobacteraceae</taxon>
        <taxon>Rubellimicrobium</taxon>
    </lineage>
</organism>
<keyword evidence="4" id="KW-1185">Reference proteome</keyword>
<feature type="compositionally biased region" description="Polar residues" evidence="1">
    <location>
        <begin position="32"/>
        <end position="58"/>
    </location>
</feature>
<gene>
    <name evidence="3" type="ORF">ACFPOC_08260</name>
</gene>
<evidence type="ECO:0008006" key="5">
    <source>
        <dbReference type="Google" id="ProtNLM"/>
    </source>
</evidence>
<evidence type="ECO:0000256" key="1">
    <source>
        <dbReference type="SAM" id="MobiDB-lite"/>
    </source>
</evidence>
<name>A0ABW0SBY3_9RHOB</name>
<dbReference type="EMBL" id="JBHSNA010000005">
    <property type="protein sequence ID" value="MFC5566411.1"/>
    <property type="molecule type" value="Genomic_DNA"/>
</dbReference>
<feature type="region of interest" description="Disordered" evidence="1">
    <location>
        <begin position="28"/>
        <end position="58"/>
    </location>
</feature>
<accession>A0ABW0SBY3</accession>
<evidence type="ECO:0000313" key="3">
    <source>
        <dbReference type="EMBL" id="MFC5566411.1"/>
    </source>
</evidence>
<comment type="caution">
    <text evidence="3">The sequence shown here is derived from an EMBL/GenBank/DDBJ whole genome shotgun (WGS) entry which is preliminary data.</text>
</comment>
<evidence type="ECO:0000313" key="4">
    <source>
        <dbReference type="Proteomes" id="UP001596056"/>
    </source>
</evidence>
<reference evidence="4" key="1">
    <citation type="journal article" date="2019" name="Int. J. Syst. Evol. Microbiol.">
        <title>The Global Catalogue of Microorganisms (GCM) 10K type strain sequencing project: providing services to taxonomists for standard genome sequencing and annotation.</title>
        <authorList>
            <consortium name="The Broad Institute Genomics Platform"/>
            <consortium name="The Broad Institute Genome Sequencing Center for Infectious Disease"/>
            <person name="Wu L."/>
            <person name="Ma J."/>
        </authorList>
    </citation>
    <scope>NUCLEOTIDE SEQUENCE [LARGE SCALE GENOMIC DNA]</scope>
    <source>
        <strain evidence="4">KACC 11588</strain>
    </source>
</reference>
<dbReference type="RefSeq" id="WP_209840037.1">
    <property type="nucleotide sequence ID" value="NZ_JAGGJP010000006.1"/>
</dbReference>
<dbReference type="Proteomes" id="UP001596056">
    <property type="component" value="Unassembled WGS sequence"/>
</dbReference>
<keyword evidence="2" id="KW-0732">Signal</keyword>
<proteinExistence type="predicted"/>
<feature type="chain" id="PRO_5046911021" description="Secreted protein" evidence="2">
    <location>
        <begin position="18"/>
        <end position="91"/>
    </location>
</feature>
<protein>
    <recommendedName>
        <fullName evidence="5">Secreted protein</fullName>
    </recommendedName>
</protein>
<feature type="signal peptide" evidence="2">
    <location>
        <begin position="1"/>
        <end position="17"/>
    </location>
</feature>
<dbReference type="PROSITE" id="PS51257">
    <property type="entry name" value="PROKAR_LIPOPROTEIN"/>
    <property type="match status" value="1"/>
</dbReference>